<comment type="similarity">
    <text evidence="2">Belongs to the DoxX family.</text>
</comment>
<keyword evidence="9" id="KW-1185">Reference proteome</keyword>
<comment type="subcellular location">
    <subcellularLocation>
        <location evidence="1">Cell membrane</location>
        <topology evidence="1">Multi-pass membrane protein</topology>
    </subcellularLocation>
</comment>
<dbReference type="PANTHER" id="PTHR33452:SF1">
    <property type="entry name" value="INNER MEMBRANE PROTEIN YPHA-RELATED"/>
    <property type="match status" value="1"/>
</dbReference>
<dbReference type="EMBL" id="CP098755">
    <property type="protein sequence ID" value="USG68486.1"/>
    <property type="molecule type" value="Genomic_DNA"/>
</dbReference>
<proteinExistence type="inferred from homology"/>
<dbReference type="Pfam" id="PF07681">
    <property type="entry name" value="DoxX"/>
    <property type="match status" value="1"/>
</dbReference>
<dbReference type="InterPro" id="IPR032808">
    <property type="entry name" value="DoxX"/>
</dbReference>
<dbReference type="PANTHER" id="PTHR33452">
    <property type="entry name" value="OXIDOREDUCTASE CATD-RELATED"/>
    <property type="match status" value="1"/>
</dbReference>
<keyword evidence="5 7" id="KW-1133">Transmembrane helix</keyword>
<sequence length="123" mass="13163">MEQAAFLLLRAVTGIIFWAHGLAKWKQGLGTVSEWFGSVGLPEWLVYPVIVIELAGGMALILGVATRYAAWALAAIMVGAILTVKWQNGLIGGAGKNGYELDLVLLVITVYLGVRGKRLQPGN</sequence>
<evidence type="ECO:0000256" key="3">
    <source>
        <dbReference type="ARBA" id="ARBA00022475"/>
    </source>
</evidence>
<dbReference type="InterPro" id="IPR051907">
    <property type="entry name" value="DoxX-like_oxidoreductase"/>
</dbReference>
<protein>
    <submittedName>
        <fullName evidence="8">DoxX family protein</fullName>
    </submittedName>
</protein>
<feature type="transmembrane region" description="Helical" evidence="7">
    <location>
        <begin position="69"/>
        <end position="86"/>
    </location>
</feature>
<keyword evidence="3" id="KW-1003">Cell membrane</keyword>
<gene>
    <name evidence="8" type="ORF">NDK47_20885</name>
</gene>
<evidence type="ECO:0000256" key="5">
    <source>
        <dbReference type="ARBA" id="ARBA00022989"/>
    </source>
</evidence>
<evidence type="ECO:0000256" key="7">
    <source>
        <dbReference type="SAM" id="Phobius"/>
    </source>
</evidence>
<organism evidence="8 9">
    <name type="scientific">Brevibacillus ruminantium</name>
    <dbReference type="NCBI Taxonomy" id="2950604"/>
    <lineage>
        <taxon>Bacteria</taxon>
        <taxon>Bacillati</taxon>
        <taxon>Bacillota</taxon>
        <taxon>Bacilli</taxon>
        <taxon>Bacillales</taxon>
        <taxon>Paenibacillaceae</taxon>
        <taxon>Brevibacillus</taxon>
    </lineage>
</organism>
<evidence type="ECO:0000256" key="1">
    <source>
        <dbReference type="ARBA" id="ARBA00004651"/>
    </source>
</evidence>
<evidence type="ECO:0000256" key="2">
    <source>
        <dbReference type="ARBA" id="ARBA00006679"/>
    </source>
</evidence>
<keyword evidence="4 7" id="KW-0812">Transmembrane</keyword>
<evidence type="ECO:0000256" key="4">
    <source>
        <dbReference type="ARBA" id="ARBA00022692"/>
    </source>
</evidence>
<evidence type="ECO:0000313" key="9">
    <source>
        <dbReference type="Proteomes" id="UP001056500"/>
    </source>
</evidence>
<reference evidence="8" key="1">
    <citation type="submission" date="2022-06" db="EMBL/GenBank/DDBJ databases">
        <title>Genome sequencing of Brevibacillus sp. BB3-R1.</title>
        <authorList>
            <person name="Heo J."/>
            <person name="Lee D."/>
            <person name="Won M."/>
            <person name="Han B.-H."/>
            <person name="Hong S.-B."/>
            <person name="Kwon S.-W."/>
        </authorList>
    </citation>
    <scope>NUCLEOTIDE SEQUENCE</scope>
    <source>
        <strain evidence="8">BB3-R1</strain>
    </source>
</reference>
<name>A0ABY4WV68_9BACL</name>
<keyword evidence="6 7" id="KW-0472">Membrane</keyword>
<dbReference type="Proteomes" id="UP001056500">
    <property type="component" value="Chromosome"/>
</dbReference>
<evidence type="ECO:0000313" key="8">
    <source>
        <dbReference type="EMBL" id="USG68486.1"/>
    </source>
</evidence>
<evidence type="ECO:0000256" key="6">
    <source>
        <dbReference type="ARBA" id="ARBA00023136"/>
    </source>
</evidence>
<accession>A0ABY4WV68</accession>
<feature type="transmembrane region" description="Helical" evidence="7">
    <location>
        <begin position="45"/>
        <end position="62"/>
    </location>
</feature>